<keyword evidence="3" id="KW-1185">Reference proteome</keyword>
<dbReference type="AlphaFoldDB" id="A0AAV4C814"/>
<evidence type="ECO:0000313" key="3">
    <source>
        <dbReference type="Proteomes" id="UP000735302"/>
    </source>
</evidence>
<sequence>MSAFFQLKLVLAPVIESLILLDRLAFLLEQENVSSAHLVQLFDPVKSPRCFALIATKRKGQPVCEDSI</sequence>
<dbReference type="PANTHER" id="PTHR12496">
    <property type="entry name" value="CGI-41 METHYLTRANSFERASE"/>
    <property type="match status" value="1"/>
</dbReference>
<reference evidence="2 3" key="1">
    <citation type="journal article" date="2021" name="Elife">
        <title>Chloroplast acquisition without the gene transfer in kleptoplastic sea slugs, Plakobranchus ocellatus.</title>
        <authorList>
            <person name="Maeda T."/>
            <person name="Takahashi S."/>
            <person name="Yoshida T."/>
            <person name="Shimamura S."/>
            <person name="Takaki Y."/>
            <person name="Nagai Y."/>
            <person name="Toyoda A."/>
            <person name="Suzuki Y."/>
            <person name="Arimoto A."/>
            <person name="Ishii H."/>
            <person name="Satoh N."/>
            <person name="Nishiyama T."/>
            <person name="Hasebe M."/>
            <person name="Maruyama T."/>
            <person name="Minagawa J."/>
            <person name="Obokata J."/>
            <person name="Shigenobu S."/>
        </authorList>
    </citation>
    <scope>NUCLEOTIDE SEQUENCE [LARGE SCALE GENOMIC DNA]</scope>
</reference>
<feature type="signal peptide" evidence="1">
    <location>
        <begin position="1"/>
        <end position="17"/>
    </location>
</feature>
<evidence type="ECO:0000256" key="1">
    <source>
        <dbReference type="SAM" id="SignalP"/>
    </source>
</evidence>
<dbReference type="InterPro" id="IPR052220">
    <property type="entry name" value="METTL25"/>
</dbReference>
<organism evidence="2 3">
    <name type="scientific">Plakobranchus ocellatus</name>
    <dbReference type="NCBI Taxonomy" id="259542"/>
    <lineage>
        <taxon>Eukaryota</taxon>
        <taxon>Metazoa</taxon>
        <taxon>Spiralia</taxon>
        <taxon>Lophotrochozoa</taxon>
        <taxon>Mollusca</taxon>
        <taxon>Gastropoda</taxon>
        <taxon>Heterobranchia</taxon>
        <taxon>Euthyneura</taxon>
        <taxon>Panpulmonata</taxon>
        <taxon>Sacoglossa</taxon>
        <taxon>Placobranchoidea</taxon>
        <taxon>Plakobranchidae</taxon>
        <taxon>Plakobranchus</taxon>
    </lineage>
</organism>
<dbReference type="GO" id="GO:0032259">
    <property type="term" value="P:methylation"/>
    <property type="evidence" value="ECO:0007669"/>
    <property type="project" value="UniProtKB-KW"/>
</dbReference>
<proteinExistence type="predicted"/>
<comment type="caution">
    <text evidence="2">The sequence shown here is derived from an EMBL/GenBank/DDBJ whole genome shotgun (WGS) entry which is preliminary data.</text>
</comment>
<evidence type="ECO:0000313" key="2">
    <source>
        <dbReference type="EMBL" id="GFO27204.1"/>
    </source>
</evidence>
<dbReference type="Proteomes" id="UP000735302">
    <property type="component" value="Unassembled WGS sequence"/>
</dbReference>
<keyword evidence="2" id="KW-0808">Transferase</keyword>
<accession>A0AAV4C814</accession>
<protein>
    <submittedName>
        <fullName evidence="2">Methyltransferase-like protein 25</fullName>
    </submittedName>
</protein>
<feature type="chain" id="PRO_5043898684" evidence="1">
    <location>
        <begin position="18"/>
        <end position="68"/>
    </location>
</feature>
<name>A0AAV4C814_9GAST</name>
<gene>
    <name evidence="2" type="ORF">PoB_005370900</name>
</gene>
<dbReference type="GO" id="GO:0008168">
    <property type="term" value="F:methyltransferase activity"/>
    <property type="evidence" value="ECO:0007669"/>
    <property type="project" value="UniProtKB-KW"/>
</dbReference>
<dbReference type="PANTHER" id="PTHR12496:SF9">
    <property type="entry name" value="METHYLTRANSFERASE-LIKE PROTEIN 25-RELATED"/>
    <property type="match status" value="1"/>
</dbReference>
<keyword evidence="1" id="KW-0732">Signal</keyword>
<keyword evidence="2" id="KW-0489">Methyltransferase</keyword>
<dbReference type="EMBL" id="BLXT01005898">
    <property type="protein sequence ID" value="GFO27204.1"/>
    <property type="molecule type" value="Genomic_DNA"/>
</dbReference>